<name>A0ABV4CMB5_9PSEU</name>
<sequence>MLDPSGPLPPAVYWRRRALALGAAALAAVLAGWGAVALLDGPAEPPAPVAAPPPPPEALAAEPAPPPCPDSALRIAAEVARPEFRADERVEFTAVLTNVGDTGCVRDTNRMLREVVVHTAEGERVWSSADCAIESTNELPVLEPGGAVRHEITWTGRGSVPGCAAAGEPVPSGEYQVTARLDGITSAPAPFRITPAAQA</sequence>
<evidence type="ECO:0000313" key="2">
    <source>
        <dbReference type="EMBL" id="MEY8041618.1"/>
    </source>
</evidence>
<feature type="region of interest" description="Disordered" evidence="1">
    <location>
        <begin position="46"/>
        <end position="66"/>
    </location>
</feature>
<evidence type="ECO:0000256" key="1">
    <source>
        <dbReference type="SAM" id="MobiDB-lite"/>
    </source>
</evidence>
<comment type="caution">
    <text evidence="2">The sequence shown here is derived from an EMBL/GenBank/DDBJ whole genome shotgun (WGS) entry which is preliminary data.</text>
</comment>
<proteinExistence type="predicted"/>
<evidence type="ECO:0008006" key="4">
    <source>
        <dbReference type="Google" id="ProtNLM"/>
    </source>
</evidence>
<gene>
    <name evidence="2" type="ORF">AB8O55_19600</name>
</gene>
<organism evidence="2 3">
    <name type="scientific">Saccharopolyspora cebuensis</name>
    <dbReference type="NCBI Taxonomy" id="418759"/>
    <lineage>
        <taxon>Bacteria</taxon>
        <taxon>Bacillati</taxon>
        <taxon>Actinomycetota</taxon>
        <taxon>Actinomycetes</taxon>
        <taxon>Pseudonocardiales</taxon>
        <taxon>Pseudonocardiaceae</taxon>
        <taxon>Saccharopolyspora</taxon>
    </lineage>
</organism>
<evidence type="ECO:0000313" key="3">
    <source>
        <dbReference type="Proteomes" id="UP001564626"/>
    </source>
</evidence>
<protein>
    <recommendedName>
        <fullName evidence="4">Intracellular proteinase inhibitor BsuPI domain-containing protein</fullName>
    </recommendedName>
</protein>
<keyword evidence="3" id="KW-1185">Reference proteome</keyword>
<dbReference type="Proteomes" id="UP001564626">
    <property type="component" value="Unassembled WGS sequence"/>
</dbReference>
<dbReference type="EMBL" id="JBGEHV010000039">
    <property type="protein sequence ID" value="MEY8041618.1"/>
    <property type="molecule type" value="Genomic_DNA"/>
</dbReference>
<dbReference type="RefSeq" id="WP_345358840.1">
    <property type="nucleotide sequence ID" value="NZ_BAABII010000004.1"/>
</dbReference>
<accession>A0ABV4CMB5</accession>
<reference evidence="2 3" key="1">
    <citation type="submission" date="2024-08" db="EMBL/GenBank/DDBJ databases">
        <title>Genome mining of Saccharopolyspora cebuensis PGLac3 from Nigerian medicinal plant.</title>
        <authorList>
            <person name="Ezeobiora C.E."/>
            <person name="Igbokwe N.H."/>
            <person name="Amin D.H."/>
            <person name="Mendie U.E."/>
        </authorList>
    </citation>
    <scope>NUCLEOTIDE SEQUENCE [LARGE SCALE GENOMIC DNA]</scope>
    <source>
        <strain evidence="2 3">PGLac3</strain>
    </source>
</reference>